<evidence type="ECO:0000313" key="3">
    <source>
        <dbReference type="EMBL" id="MBM7589231.1"/>
    </source>
</evidence>
<comment type="caution">
    <text evidence="3">The sequence shown here is derived from an EMBL/GenBank/DDBJ whole genome shotgun (WGS) entry which is preliminary data.</text>
</comment>
<dbReference type="EMBL" id="JAFBEB010000002">
    <property type="protein sequence ID" value="MBM7589231.1"/>
    <property type="molecule type" value="Genomic_DNA"/>
</dbReference>
<dbReference type="PANTHER" id="PTHR39193:SF1">
    <property type="entry name" value="5-DEOXY-GLUCURONATE ISOMERASE"/>
    <property type="match status" value="1"/>
</dbReference>
<keyword evidence="1 3" id="KW-0413">Isomerase</keyword>
<name>A0A939BU75_9BACL</name>
<dbReference type="InterPro" id="IPR014710">
    <property type="entry name" value="RmlC-like_jellyroll"/>
</dbReference>
<dbReference type="InterPro" id="IPR011051">
    <property type="entry name" value="RmlC_Cupin_sf"/>
</dbReference>
<dbReference type="PIRSF" id="PIRSF036628">
    <property type="entry name" value="IolB"/>
    <property type="match status" value="1"/>
</dbReference>
<dbReference type="AlphaFoldDB" id="A0A939BU75"/>
<dbReference type="GO" id="GO:0102482">
    <property type="term" value="F:5-deoxy-D-glucuronate isomerase activity"/>
    <property type="evidence" value="ECO:0007669"/>
    <property type="project" value="UniProtKB-EC"/>
</dbReference>
<evidence type="ECO:0000256" key="2">
    <source>
        <dbReference type="NCBIfam" id="TIGR04378"/>
    </source>
</evidence>
<dbReference type="Pfam" id="PF04962">
    <property type="entry name" value="KduI"/>
    <property type="match status" value="1"/>
</dbReference>
<proteinExistence type="predicted"/>
<dbReference type="EC" id="5.3.1.30" evidence="2"/>
<dbReference type="Gene3D" id="2.60.120.10">
    <property type="entry name" value="Jelly Rolls"/>
    <property type="match status" value="2"/>
</dbReference>
<dbReference type="RefSeq" id="WP_204516963.1">
    <property type="nucleotide sequence ID" value="NZ_BAABIN010000015.1"/>
</dbReference>
<protein>
    <recommendedName>
        <fullName evidence="2">5-deoxy-glucuronate isomerase</fullName>
        <ecNumber evidence="2">5.3.1.30</ecNumber>
    </recommendedName>
</protein>
<reference evidence="3" key="1">
    <citation type="submission" date="2021-01" db="EMBL/GenBank/DDBJ databases">
        <title>Genomic Encyclopedia of Type Strains, Phase IV (KMG-IV): sequencing the most valuable type-strain genomes for metagenomic binning, comparative biology and taxonomic classification.</title>
        <authorList>
            <person name="Goeker M."/>
        </authorList>
    </citation>
    <scope>NUCLEOTIDE SEQUENCE</scope>
    <source>
        <strain evidence="3">DSM 25523</strain>
    </source>
</reference>
<dbReference type="InterPro" id="IPR024203">
    <property type="entry name" value="Deoxy-glucuronate_isom_IolB"/>
</dbReference>
<keyword evidence="4" id="KW-1185">Reference proteome</keyword>
<organism evidence="3 4">
    <name type="scientific">Brevibacillus fulvus</name>
    <dbReference type="NCBI Taxonomy" id="1125967"/>
    <lineage>
        <taxon>Bacteria</taxon>
        <taxon>Bacillati</taxon>
        <taxon>Bacillota</taxon>
        <taxon>Bacilli</taxon>
        <taxon>Bacillales</taxon>
        <taxon>Paenibacillaceae</taxon>
        <taxon>Brevibacillus</taxon>
    </lineage>
</organism>
<dbReference type="PANTHER" id="PTHR39193">
    <property type="entry name" value="5-DEOXY-GLUCURONATE ISOMERASE"/>
    <property type="match status" value="1"/>
</dbReference>
<evidence type="ECO:0000313" key="4">
    <source>
        <dbReference type="Proteomes" id="UP000717624"/>
    </source>
</evidence>
<dbReference type="InterPro" id="IPR021120">
    <property type="entry name" value="KduI/IolB_isomerase"/>
</dbReference>
<dbReference type="SUPFAM" id="SSF51182">
    <property type="entry name" value="RmlC-like cupins"/>
    <property type="match status" value="1"/>
</dbReference>
<sequence length="267" mass="30368">MQRFMKAKEAEGYQDLIGEEYPLLQYLALGKLTLKQGQTYEAQTNGYETALVILSGKAAISAEDQRWTGLGGRNNVFEGKATTVFVPCQSAYQVTAETDLQIAVCKVKAEEKYAPFVVRPEEVVVQQRGKAQWNREVHDIIADNANNRVQRIVLGETFHKPGEWSGYPPHKHDGEFAPEEPNLEEIYYYQVNPQQGFGVQLHYTKDLSIDEAHIIRHGDSFAIDKGYHPVVAGGGYQLYYLWFMAGESGRTLRPYEDPDHRWLHTLD</sequence>
<evidence type="ECO:0000256" key="1">
    <source>
        <dbReference type="ARBA" id="ARBA00023235"/>
    </source>
</evidence>
<accession>A0A939BU75</accession>
<gene>
    <name evidence="3" type="ORF">JOD01_000829</name>
</gene>
<dbReference type="Proteomes" id="UP000717624">
    <property type="component" value="Unassembled WGS sequence"/>
</dbReference>
<dbReference type="NCBIfam" id="TIGR04378">
    <property type="entry name" value="myo_inos_iolB"/>
    <property type="match status" value="1"/>
</dbReference>
<dbReference type="GO" id="GO:0019310">
    <property type="term" value="P:inositol catabolic process"/>
    <property type="evidence" value="ECO:0007669"/>
    <property type="project" value="UniProtKB-UniRule"/>
</dbReference>
<dbReference type="GO" id="GO:0008880">
    <property type="term" value="F:glucuronate isomerase activity"/>
    <property type="evidence" value="ECO:0007669"/>
    <property type="project" value="InterPro"/>
</dbReference>